<reference evidence="11 12" key="1">
    <citation type="journal article" date="2007" name="J. Bacteriol.">
        <title>Whole-genome analysis of the methyl tert-butyl ether-degrading beta-proteobacterium Methylibium petroleiphilum PM1.</title>
        <authorList>
            <person name="Kane S.R."/>
            <person name="Chakicherla A.Y."/>
            <person name="Chain P.S.G."/>
            <person name="Schmidt R."/>
            <person name="Shin M.W."/>
            <person name="Legler T.C."/>
            <person name="Scow K.M."/>
            <person name="Larimer F.W."/>
            <person name="Lucas S.M."/>
            <person name="Richardson P.M."/>
            <person name="Hristova K.R."/>
        </authorList>
    </citation>
    <scope>NUCLEOTIDE SEQUENCE [LARGE SCALE GENOMIC DNA]</scope>
    <source>
        <strain evidence="12">ATCC BAA-1232 / LMG 22953 / PM1</strain>
    </source>
</reference>
<dbReference type="PANTHER" id="PTHR35851:SF1">
    <property type="entry name" value="CELL DIVISION PROTEIN FTSQ"/>
    <property type="match status" value="1"/>
</dbReference>
<evidence type="ECO:0000256" key="6">
    <source>
        <dbReference type="ARBA" id="ARBA00022989"/>
    </source>
</evidence>
<dbReference type="GO" id="GO:0090529">
    <property type="term" value="P:cell septum assembly"/>
    <property type="evidence" value="ECO:0007669"/>
    <property type="project" value="InterPro"/>
</dbReference>
<dbReference type="Gene3D" id="3.40.50.11690">
    <property type="entry name" value="Cell division protein FtsQ/DivIB"/>
    <property type="match status" value="1"/>
</dbReference>
<comment type="similarity">
    <text evidence="9">Belongs to the FtsQ/DivIB family. FtsQ subfamily.</text>
</comment>
<gene>
    <name evidence="9" type="primary">ftsQ</name>
    <name evidence="11" type="ordered locus">Mpe_A0465</name>
</gene>
<keyword evidence="4 9" id="KW-0132">Cell division</keyword>
<comment type="subcellular location">
    <subcellularLocation>
        <location evidence="9">Cell inner membrane</location>
        <topology evidence="9">Single-pass type II membrane protein</topology>
    </subcellularLocation>
    <subcellularLocation>
        <location evidence="1">Membrane</location>
    </subcellularLocation>
    <text evidence="9">Localizes to the division septum.</text>
</comment>
<dbReference type="InterPro" id="IPR034746">
    <property type="entry name" value="POTRA"/>
</dbReference>
<organism evidence="11 12">
    <name type="scientific">Methylibium petroleiphilum (strain ATCC BAA-1232 / LMG 22953 / PM1)</name>
    <dbReference type="NCBI Taxonomy" id="420662"/>
    <lineage>
        <taxon>Bacteria</taxon>
        <taxon>Pseudomonadati</taxon>
        <taxon>Pseudomonadota</taxon>
        <taxon>Betaproteobacteria</taxon>
        <taxon>Burkholderiales</taxon>
        <taxon>Sphaerotilaceae</taxon>
        <taxon>Methylibium</taxon>
    </lineage>
</organism>
<keyword evidence="6 9" id="KW-1133">Transmembrane helix</keyword>
<dbReference type="RefSeq" id="WP_011828065.1">
    <property type="nucleotide sequence ID" value="NC_008825.1"/>
</dbReference>
<dbReference type="GO" id="GO:0043093">
    <property type="term" value="P:FtsZ-dependent cytokinesis"/>
    <property type="evidence" value="ECO:0007669"/>
    <property type="project" value="UniProtKB-UniRule"/>
</dbReference>
<dbReference type="HOGENOM" id="CLU_064041_0_0_4"/>
<dbReference type="InterPro" id="IPR013685">
    <property type="entry name" value="POTRA_FtsQ_type"/>
</dbReference>
<evidence type="ECO:0000313" key="11">
    <source>
        <dbReference type="EMBL" id="ABM93427.1"/>
    </source>
</evidence>
<keyword evidence="12" id="KW-1185">Reference proteome</keyword>
<dbReference type="PANTHER" id="PTHR35851">
    <property type="entry name" value="CELL DIVISION PROTEIN FTSQ"/>
    <property type="match status" value="1"/>
</dbReference>
<dbReference type="STRING" id="420662.Mpe_A0465"/>
<dbReference type="AlphaFoldDB" id="A2SCY8"/>
<keyword evidence="3 9" id="KW-0997">Cell inner membrane</keyword>
<dbReference type="InterPro" id="IPR045335">
    <property type="entry name" value="FtsQ_C_sf"/>
</dbReference>
<keyword evidence="2 9" id="KW-1003">Cell membrane</keyword>
<evidence type="ECO:0000256" key="9">
    <source>
        <dbReference type="HAMAP-Rule" id="MF_00911"/>
    </source>
</evidence>
<proteinExistence type="inferred from homology"/>
<dbReference type="GO" id="GO:0005886">
    <property type="term" value="C:plasma membrane"/>
    <property type="evidence" value="ECO:0007669"/>
    <property type="project" value="UniProtKB-SubCell"/>
</dbReference>
<dbReference type="InterPro" id="IPR026579">
    <property type="entry name" value="FtsQ"/>
</dbReference>
<name>A2SCY8_METPP</name>
<evidence type="ECO:0000256" key="3">
    <source>
        <dbReference type="ARBA" id="ARBA00022519"/>
    </source>
</evidence>
<dbReference type="Pfam" id="PF08478">
    <property type="entry name" value="POTRA_1"/>
    <property type="match status" value="1"/>
</dbReference>
<feature type="domain" description="POTRA" evidence="10">
    <location>
        <begin position="50"/>
        <end position="119"/>
    </location>
</feature>
<comment type="function">
    <text evidence="9">Essential cell division protein. May link together the upstream cell division proteins, which are predominantly cytoplasmic, with the downstream cell division proteins, which are predominantly periplasmic. May control correct divisome assembly.</text>
</comment>
<dbReference type="PROSITE" id="PS51779">
    <property type="entry name" value="POTRA"/>
    <property type="match status" value="1"/>
</dbReference>
<dbReference type="eggNOG" id="COG1589">
    <property type="taxonomic scope" value="Bacteria"/>
</dbReference>
<evidence type="ECO:0000256" key="4">
    <source>
        <dbReference type="ARBA" id="ARBA00022618"/>
    </source>
</evidence>
<evidence type="ECO:0000256" key="2">
    <source>
        <dbReference type="ARBA" id="ARBA00022475"/>
    </source>
</evidence>
<evidence type="ECO:0000256" key="7">
    <source>
        <dbReference type="ARBA" id="ARBA00023136"/>
    </source>
</evidence>
<keyword evidence="7 9" id="KW-0472">Membrane</keyword>
<sequence length="268" mass="29261">MARRPRLPAKPQPLPADVRLMRTGASVLFAFALLAFIGLLLTWALRAPLFTLRGVRVEGEVARNSVTTIRANAMPKLSGNFFSLDLAQAQEAFQSVPWVRRAAVQRVWPNRLAVRLEEHHVAAWWHQEDGDDKLVNVQGEVFEANPGDVEDENLPVLQGPEGSSASMLAMYRRLVPAFEAIGASIETLAMSARGSWRAELDSGAQVELGRGGEDEVMARVQAFVGTVPQLTARYERPLAYADLRHADGYALRLKGIGTAAPTAAAGRK</sequence>
<comment type="subunit">
    <text evidence="9">Part of a complex composed of FtsB, FtsL and FtsQ.</text>
</comment>
<protein>
    <recommendedName>
        <fullName evidence="9">Cell division protein FtsQ</fullName>
    </recommendedName>
</protein>
<evidence type="ECO:0000259" key="10">
    <source>
        <dbReference type="PROSITE" id="PS51779"/>
    </source>
</evidence>
<keyword evidence="5 9" id="KW-0812">Transmembrane</keyword>
<evidence type="ECO:0000256" key="8">
    <source>
        <dbReference type="ARBA" id="ARBA00023306"/>
    </source>
</evidence>
<evidence type="ECO:0000313" key="12">
    <source>
        <dbReference type="Proteomes" id="UP000000366"/>
    </source>
</evidence>
<dbReference type="GO" id="GO:0032153">
    <property type="term" value="C:cell division site"/>
    <property type="evidence" value="ECO:0007669"/>
    <property type="project" value="UniProtKB-UniRule"/>
</dbReference>
<accession>A2SCY8</accession>
<evidence type="ECO:0000256" key="5">
    <source>
        <dbReference type="ARBA" id="ARBA00022692"/>
    </source>
</evidence>
<dbReference type="KEGG" id="mpt:Mpe_A0465"/>
<dbReference type="Gene3D" id="3.10.20.310">
    <property type="entry name" value="membrane protein fhac"/>
    <property type="match status" value="1"/>
</dbReference>
<dbReference type="InterPro" id="IPR005548">
    <property type="entry name" value="Cell_div_FtsQ/DivIB_C"/>
</dbReference>
<dbReference type="Pfam" id="PF03799">
    <property type="entry name" value="FtsQ_DivIB_C"/>
    <property type="match status" value="1"/>
</dbReference>
<dbReference type="Proteomes" id="UP000000366">
    <property type="component" value="Chromosome"/>
</dbReference>
<dbReference type="HAMAP" id="MF_00911">
    <property type="entry name" value="FtsQ_subfam"/>
    <property type="match status" value="1"/>
</dbReference>
<dbReference type="EMBL" id="CP000555">
    <property type="protein sequence ID" value="ABM93427.1"/>
    <property type="molecule type" value="Genomic_DNA"/>
</dbReference>
<keyword evidence="8 9" id="KW-0131">Cell cycle</keyword>
<evidence type="ECO:0000256" key="1">
    <source>
        <dbReference type="ARBA" id="ARBA00004370"/>
    </source>
</evidence>